<comment type="similarity">
    <text evidence="1">Belongs to the protein prenyltransferase subunit alpha family.</text>
</comment>
<dbReference type="PROSITE" id="PS51147">
    <property type="entry name" value="PFTA"/>
    <property type="match status" value="1"/>
</dbReference>
<keyword evidence="3" id="KW-0808">Transferase</keyword>
<evidence type="ECO:0000313" key="5">
    <source>
        <dbReference type="EMBL" id="KAK7496820.1"/>
    </source>
</evidence>
<dbReference type="Proteomes" id="UP001519460">
    <property type="component" value="Unassembled WGS sequence"/>
</dbReference>
<gene>
    <name evidence="5" type="ORF">BaRGS_00011800</name>
</gene>
<dbReference type="PANTHER" id="PTHR11129:SF3">
    <property type="entry name" value="PROTEIN PRENYLTRANSFERASE ALPHA SUBUNIT REPEAT-CONTAINING PROTEIN 1"/>
    <property type="match status" value="1"/>
</dbReference>
<keyword evidence="6" id="KW-1185">Reference proteome</keyword>
<dbReference type="GO" id="GO:0004659">
    <property type="term" value="F:prenyltransferase activity"/>
    <property type="evidence" value="ECO:0007669"/>
    <property type="project" value="UniProtKB-KW"/>
</dbReference>
<evidence type="ECO:0000313" key="6">
    <source>
        <dbReference type="Proteomes" id="UP001519460"/>
    </source>
</evidence>
<evidence type="ECO:0000256" key="4">
    <source>
        <dbReference type="ARBA" id="ARBA00022737"/>
    </source>
</evidence>
<keyword evidence="2" id="KW-0637">Prenyltransferase</keyword>
<evidence type="ECO:0008006" key="7">
    <source>
        <dbReference type="Google" id="ProtNLM"/>
    </source>
</evidence>
<dbReference type="InterPro" id="IPR002088">
    <property type="entry name" value="Prenyl_trans_a"/>
</dbReference>
<comment type="caution">
    <text evidence="5">The sequence shown here is derived from an EMBL/GenBank/DDBJ whole genome shotgun (WGS) entry which is preliminary data.</text>
</comment>
<dbReference type="Gene3D" id="1.25.40.120">
    <property type="entry name" value="Protein prenylyltransferase"/>
    <property type="match status" value="2"/>
</dbReference>
<reference evidence="5 6" key="1">
    <citation type="journal article" date="2023" name="Sci. Data">
        <title>Genome assembly of the Korean intertidal mud-creeper Batillaria attramentaria.</title>
        <authorList>
            <person name="Patra A.K."/>
            <person name="Ho P.T."/>
            <person name="Jun S."/>
            <person name="Lee S.J."/>
            <person name="Kim Y."/>
            <person name="Won Y.J."/>
        </authorList>
    </citation>
    <scope>NUCLEOTIDE SEQUENCE [LARGE SCALE GENOMIC DNA]</scope>
    <source>
        <strain evidence="5">Wonlab-2016</strain>
    </source>
</reference>
<sequence length="528" mass="59462">MEDSRGPRLFADLNHAFRKDPVIDEYDFLPVTEPQNNASPLLLVEHKLGLELWSVRLLFRYAYNRLMTWRDRNQPSSFIDPQELTNLTRAVLLIQPDCYTAWNIRKELIDNGDLSIADDIRLGQLILTKFPKSSETFIHRRWIFQRLVNQCLSSSNDSTASADGHHDNGGALLCMDGIDIALGPDANVGPNVNGGEAGRRAGGAKVNAALPLESSRLLAENLHRELSVCERAADSYASNYYAWTHRAWVVQHCFNCSLRVLLGELERTQTWTMKHVSDHSGFHYRQFLLTSLSQRASRLHRQYAKSLSSLIDAEHDFICDLINSFPSHEALWYHRKFVFHMMMSSSTQQPLAEDSAAVLNGDVLHGAVLKSDGQKRSRLEHHSPNVLKQEELDSVRKTVSQTKESFQKTLAKRYQECSSTPIFKITFTVDRRCTPPDSHYDPAARDIVRVLTAGSLATGVRVYLIRIQLLDLAVQSGVAWSSCHQHYTSLHPCFSDPASGSGSPVWGSLVILSPALHQSSSMFFRSSC</sequence>
<protein>
    <recommendedName>
        <fullName evidence="7">Protein prenyltransferase alpha subunit repeat-containing protein 1</fullName>
    </recommendedName>
</protein>
<dbReference type="EMBL" id="JACVVK020000063">
    <property type="protein sequence ID" value="KAK7496820.1"/>
    <property type="molecule type" value="Genomic_DNA"/>
</dbReference>
<accession>A0ABD0LBS6</accession>
<name>A0ABD0LBS6_9CAEN</name>
<keyword evidence="4" id="KW-0677">Repeat</keyword>
<evidence type="ECO:0000256" key="1">
    <source>
        <dbReference type="ARBA" id="ARBA00006734"/>
    </source>
</evidence>
<dbReference type="PANTHER" id="PTHR11129">
    <property type="entry name" value="PROTEIN FARNESYLTRANSFERASE ALPHA SUBUNIT/RAB GERANYLGERANYL TRANSFERASE ALPHA SUBUNIT"/>
    <property type="match status" value="1"/>
</dbReference>
<evidence type="ECO:0000256" key="2">
    <source>
        <dbReference type="ARBA" id="ARBA00022602"/>
    </source>
</evidence>
<proteinExistence type="inferred from homology"/>
<dbReference type="AlphaFoldDB" id="A0ABD0LBS6"/>
<organism evidence="5 6">
    <name type="scientific">Batillaria attramentaria</name>
    <dbReference type="NCBI Taxonomy" id="370345"/>
    <lineage>
        <taxon>Eukaryota</taxon>
        <taxon>Metazoa</taxon>
        <taxon>Spiralia</taxon>
        <taxon>Lophotrochozoa</taxon>
        <taxon>Mollusca</taxon>
        <taxon>Gastropoda</taxon>
        <taxon>Caenogastropoda</taxon>
        <taxon>Sorbeoconcha</taxon>
        <taxon>Cerithioidea</taxon>
        <taxon>Batillariidae</taxon>
        <taxon>Batillaria</taxon>
    </lineage>
</organism>
<evidence type="ECO:0000256" key="3">
    <source>
        <dbReference type="ARBA" id="ARBA00022679"/>
    </source>
</evidence>
<dbReference type="SUPFAM" id="SSF48439">
    <property type="entry name" value="Protein prenylyltransferase"/>
    <property type="match status" value="1"/>
</dbReference>
<dbReference type="Pfam" id="PF01239">
    <property type="entry name" value="PPTA"/>
    <property type="match status" value="3"/>
</dbReference>